<keyword evidence="3" id="KW-1185">Reference proteome</keyword>
<reference evidence="3" key="1">
    <citation type="journal article" date="2019" name="Int. J. Syst. Evol. Microbiol.">
        <title>The Global Catalogue of Microorganisms (GCM) 10K type strain sequencing project: providing services to taxonomists for standard genome sequencing and annotation.</title>
        <authorList>
            <consortium name="The Broad Institute Genomics Platform"/>
            <consortium name="The Broad Institute Genome Sequencing Center for Infectious Disease"/>
            <person name="Wu L."/>
            <person name="Ma J."/>
        </authorList>
    </citation>
    <scope>NUCLEOTIDE SEQUENCE [LARGE SCALE GENOMIC DNA]</scope>
    <source>
        <strain evidence="3">JCM 4866</strain>
    </source>
</reference>
<name>A0ABQ2WZV3_9ACTN</name>
<keyword evidence="1" id="KW-0812">Transmembrane</keyword>
<protein>
    <recommendedName>
        <fullName evidence="4">Integral membrane protein</fullName>
    </recommendedName>
</protein>
<keyword evidence="1" id="KW-1133">Transmembrane helix</keyword>
<evidence type="ECO:0000313" key="3">
    <source>
        <dbReference type="Proteomes" id="UP000617743"/>
    </source>
</evidence>
<evidence type="ECO:0008006" key="4">
    <source>
        <dbReference type="Google" id="ProtNLM"/>
    </source>
</evidence>
<feature type="transmembrane region" description="Helical" evidence="1">
    <location>
        <begin position="36"/>
        <end position="55"/>
    </location>
</feature>
<feature type="transmembrane region" description="Helical" evidence="1">
    <location>
        <begin position="92"/>
        <end position="111"/>
    </location>
</feature>
<organism evidence="2 3">
    <name type="scientific">Streptomyces lomondensis</name>
    <dbReference type="NCBI Taxonomy" id="68229"/>
    <lineage>
        <taxon>Bacteria</taxon>
        <taxon>Bacillati</taxon>
        <taxon>Actinomycetota</taxon>
        <taxon>Actinomycetes</taxon>
        <taxon>Kitasatosporales</taxon>
        <taxon>Streptomycetaceae</taxon>
        <taxon>Streptomyces</taxon>
    </lineage>
</organism>
<comment type="caution">
    <text evidence="2">The sequence shown here is derived from an EMBL/GenBank/DDBJ whole genome shotgun (WGS) entry which is preliminary data.</text>
</comment>
<keyword evidence="1" id="KW-0472">Membrane</keyword>
<accession>A0ABQ2WZV3</accession>
<dbReference type="EMBL" id="BMWC01000002">
    <property type="protein sequence ID" value="GGW88181.1"/>
    <property type="molecule type" value="Genomic_DNA"/>
</dbReference>
<dbReference type="Proteomes" id="UP000617743">
    <property type="component" value="Unassembled WGS sequence"/>
</dbReference>
<sequence length="124" mass="13131">MEHESPPEVDWIPQVRGKTGYDRFGQAGHVGGTPDMLLEALSSAILGLALAWAATHRLSHRLPARPLVLSTGVAGALFGAFVMHSALDAGHLLLVLLGAVIVSVASLSLLLRPARRLRRRSATA</sequence>
<gene>
    <name evidence="2" type="ORF">GCM10010383_16110</name>
</gene>
<evidence type="ECO:0000256" key="1">
    <source>
        <dbReference type="SAM" id="Phobius"/>
    </source>
</evidence>
<feature type="transmembrane region" description="Helical" evidence="1">
    <location>
        <begin position="67"/>
        <end position="86"/>
    </location>
</feature>
<proteinExistence type="predicted"/>
<evidence type="ECO:0000313" key="2">
    <source>
        <dbReference type="EMBL" id="GGW88181.1"/>
    </source>
</evidence>